<reference evidence="3" key="1">
    <citation type="submission" date="2021-02" db="EMBL/GenBank/DDBJ databases">
        <authorList>
            <person name="Nowell W R."/>
        </authorList>
    </citation>
    <scope>NUCLEOTIDE SEQUENCE</scope>
</reference>
<feature type="transmembrane region" description="Helical" evidence="2">
    <location>
        <begin position="79"/>
        <end position="103"/>
    </location>
</feature>
<name>A0A814BS09_ADIRI</name>
<keyword evidence="2" id="KW-0472">Membrane</keyword>
<keyword evidence="2" id="KW-1133">Transmembrane helix</keyword>
<accession>A0A814BS09</accession>
<evidence type="ECO:0000256" key="2">
    <source>
        <dbReference type="SAM" id="Phobius"/>
    </source>
</evidence>
<protein>
    <submittedName>
        <fullName evidence="3">Uncharacterized protein</fullName>
    </submittedName>
</protein>
<dbReference type="AlphaFoldDB" id="A0A814BS09"/>
<dbReference type="OrthoDB" id="10034885at2759"/>
<sequence>MATSGLFTYHDLYAGRPESYHHRKTFRLLSSDTTQISPTLTTVIDTLSSTIVPIESNSSTTIEYDNKLKQFVQQIPFTYFHWFLIGLAALLALLLTVVFTYYCRSYCRKHKRSCEEKKQPFPSFYRFRKNNQPGKANNVFNTTSLYPFPSPTRPCPVKPIDRRNSRLLREGLDAVGSPHVSRTDVSQTEPSSSFSSSASDLLAEIKGRLSIHSSKAPQEKKTVYETQRANMALTDDVKDSSLLVDIN</sequence>
<organism evidence="3 4">
    <name type="scientific">Adineta ricciae</name>
    <name type="common">Rotifer</name>
    <dbReference type="NCBI Taxonomy" id="249248"/>
    <lineage>
        <taxon>Eukaryota</taxon>
        <taxon>Metazoa</taxon>
        <taxon>Spiralia</taxon>
        <taxon>Gnathifera</taxon>
        <taxon>Rotifera</taxon>
        <taxon>Eurotatoria</taxon>
        <taxon>Bdelloidea</taxon>
        <taxon>Adinetida</taxon>
        <taxon>Adinetidae</taxon>
        <taxon>Adineta</taxon>
    </lineage>
</organism>
<dbReference type="Proteomes" id="UP000663852">
    <property type="component" value="Unassembled WGS sequence"/>
</dbReference>
<feature type="region of interest" description="Disordered" evidence="1">
    <location>
        <begin position="174"/>
        <end position="197"/>
    </location>
</feature>
<keyword evidence="2" id="KW-0812">Transmembrane</keyword>
<evidence type="ECO:0000313" key="4">
    <source>
        <dbReference type="Proteomes" id="UP000663852"/>
    </source>
</evidence>
<evidence type="ECO:0000256" key="1">
    <source>
        <dbReference type="SAM" id="MobiDB-lite"/>
    </source>
</evidence>
<dbReference type="EMBL" id="CAJNOJ010000041">
    <property type="protein sequence ID" value="CAF0932596.1"/>
    <property type="molecule type" value="Genomic_DNA"/>
</dbReference>
<gene>
    <name evidence="3" type="ORF">EDS130_LOCUS11378</name>
</gene>
<proteinExistence type="predicted"/>
<evidence type="ECO:0000313" key="3">
    <source>
        <dbReference type="EMBL" id="CAF0932596.1"/>
    </source>
</evidence>
<comment type="caution">
    <text evidence="3">The sequence shown here is derived from an EMBL/GenBank/DDBJ whole genome shotgun (WGS) entry which is preliminary data.</text>
</comment>